<keyword evidence="4" id="KW-1185">Reference proteome</keyword>
<comment type="caution">
    <text evidence="3">The sequence shown here is derived from an EMBL/GenBank/DDBJ whole genome shotgun (WGS) entry which is preliminary data.</text>
</comment>
<organism evidence="3 4">
    <name type="scientific">Halolamina pelagica</name>
    <dbReference type="NCBI Taxonomy" id="699431"/>
    <lineage>
        <taxon>Archaea</taxon>
        <taxon>Methanobacteriati</taxon>
        <taxon>Methanobacteriota</taxon>
        <taxon>Stenosarchaea group</taxon>
        <taxon>Halobacteria</taxon>
        <taxon>Halobacteriales</taxon>
        <taxon>Haloferacaceae</taxon>
    </lineage>
</organism>
<reference evidence="4" key="1">
    <citation type="submission" date="2013-11" db="EMBL/GenBank/DDBJ databases">
        <authorList>
            <person name="Hoang H.T."/>
            <person name="Killian M.L."/>
            <person name="Madson D.M."/>
            <person name="Arruda P.H.E."/>
            <person name="Sun D."/>
            <person name="Schwartz K.J."/>
            <person name="Yoon K."/>
        </authorList>
    </citation>
    <scope>NUCLEOTIDE SEQUENCE [LARGE SCALE GENOMIC DNA]</scope>
    <source>
        <strain evidence="4">CDK2</strain>
    </source>
</reference>
<dbReference type="STRING" id="699431.SY89_01647"/>
<dbReference type="AlphaFoldDB" id="A0A0N8HZZ8"/>
<protein>
    <recommendedName>
        <fullName evidence="2">DUF8131 domain-containing protein</fullName>
    </recommendedName>
</protein>
<dbReference type="Pfam" id="PF26452">
    <property type="entry name" value="DUF8131"/>
    <property type="match status" value="1"/>
</dbReference>
<name>A0A0N8HZZ8_9EURY</name>
<keyword evidence="1" id="KW-0812">Transmembrane</keyword>
<evidence type="ECO:0000259" key="2">
    <source>
        <dbReference type="Pfam" id="PF26452"/>
    </source>
</evidence>
<proteinExistence type="predicted"/>
<dbReference type="InterPro" id="IPR058444">
    <property type="entry name" value="DUF8131"/>
</dbReference>
<sequence>MSARKLIAIGLAALIPVWVYALGVSGGVVVGLASTTCVLLALAALYMMFGPTRRPSPAASERCPLVVVVAVSES</sequence>
<evidence type="ECO:0000313" key="4">
    <source>
        <dbReference type="Proteomes" id="UP000050535"/>
    </source>
</evidence>
<feature type="domain" description="DUF8131" evidence="2">
    <location>
        <begin position="2"/>
        <end position="57"/>
    </location>
</feature>
<dbReference type="OrthoDB" id="313487at2157"/>
<dbReference type="RefSeq" id="WP_054583705.1">
    <property type="nucleotide sequence ID" value="NZ_LGUC01000001.1"/>
</dbReference>
<accession>A0A0N8HZZ8</accession>
<keyword evidence="1" id="KW-1133">Transmembrane helix</keyword>
<gene>
    <name evidence="3" type="ORF">SY89_01647</name>
</gene>
<keyword evidence="1" id="KW-0472">Membrane</keyword>
<evidence type="ECO:0000313" key="3">
    <source>
        <dbReference type="EMBL" id="KPN30907.1"/>
    </source>
</evidence>
<dbReference type="EMBL" id="LGUC01000001">
    <property type="protein sequence ID" value="KPN30907.1"/>
    <property type="molecule type" value="Genomic_DNA"/>
</dbReference>
<feature type="transmembrane region" description="Helical" evidence="1">
    <location>
        <begin position="31"/>
        <end position="49"/>
    </location>
</feature>
<evidence type="ECO:0000256" key="1">
    <source>
        <dbReference type="SAM" id="Phobius"/>
    </source>
</evidence>
<dbReference type="Proteomes" id="UP000050535">
    <property type="component" value="Unassembled WGS sequence"/>
</dbReference>